<comment type="caution">
    <text evidence="2">The sequence shown here is derived from an EMBL/GenBank/DDBJ whole genome shotgun (WGS) entry which is preliminary data.</text>
</comment>
<proteinExistence type="predicted"/>
<reference evidence="2 3" key="1">
    <citation type="journal article" date="2021" name="Elife">
        <title>Chloroplast acquisition without the gene transfer in kleptoplastic sea slugs, Plakobranchus ocellatus.</title>
        <authorList>
            <person name="Maeda T."/>
            <person name="Takahashi S."/>
            <person name="Yoshida T."/>
            <person name="Shimamura S."/>
            <person name="Takaki Y."/>
            <person name="Nagai Y."/>
            <person name="Toyoda A."/>
            <person name="Suzuki Y."/>
            <person name="Arimoto A."/>
            <person name="Ishii H."/>
            <person name="Satoh N."/>
            <person name="Nishiyama T."/>
            <person name="Hasebe M."/>
            <person name="Maruyama T."/>
            <person name="Minagawa J."/>
            <person name="Obokata J."/>
            <person name="Shigenobu S."/>
        </authorList>
    </citation>
    <scope>NUCLEOTIDE SEQUENCE [LARGE SCALE GENOMIC DNA]</scope>
</reference>
<feature type="domain" description="RAG1 importin-binding" evidence="1">
    <location>
        <begin position="5"/>
        <end position="117"/>
    </location>
</feature>
<protein>
    <recommendedName>
        <fullName evidence="1">RAG1 importin-binding domain-containing protein</fullName>
    </recommendedName>
</protein>
<evidence type="ECO:0000313" key="2">
    <source>
        <dbReference type="EMBL" id="GFO28489.1"/>
    </source>
</evidence>
<organism evidence="2 3">
    <name type="scientific">Plakobranchus ocellatus</name>
    <dbReference type="NCBI Taxonomy" id="259542"/>
    <lineage>
        <taxon>Eukaryota</taxon>
        <taxon>Metazoa</taxon>
        <taxon>Spiralia</taxon>
        <taxon>Lophotrochozoa</taxon>
        <taxon>Mollusca</taxon>
        <taxon>Gastropoda</taxon>
        <taxon>Heterobranchia</taxon>
        <taxon>Euthyneura</taxon>
        <taxon>Panpulmonata</taxon>
        <taxon>Sacoglossa</taxon>
        <taxon>Placobranchoidea</taxon>
        <taxon>Plakobranchidae</taxon>
        <taxon>Plakobranchus</taxon>
    </lineage>
</organism>
<dbReference type="Proteomes" id="UP000735302">
    <property type="component" value="Unassembled WGS sequence"/>
</dbReference>
<evidence type="ECO:0000259" key="1">
    <source>
        <dbReference type="Pfam" id="PF12560"/>
    </source>
</evidence>
<dbReference type="AlphaFoldDB" id="A0AAV4C7G5"/>
<accession>A0AAV4C7G5</accession>
<evidence type="ECO:0000313" key="3">
    <source>
        <dbReference type="Proteomes" id="UP000735302"/>
    </source>
</evidence>
<dbReference type="Pfam" id="PF12560">
    <property type="entry name" value="RAG1_imp_bd"/>
    <property type="match status" value="1"/>
</dbReference>
<sequence>MEHSLDSHIEKLEDLCRLCGNRVLSVAERRTNRRKLRCANFTANILMVFMISVQRDKDNVHPKFMCYKCSKIIINVKKRGGLETLRNAQMRASETDKMWTECDTNVSSSECAVCVQFSNSCLGNRQLKQAKNRFNTCSTINLQRHYN</sequence>
<dbReference type="InterPro" id="IPR035714">
    <property type="entry name" value="RAG1_imp-bd"/>
</dbReference>
<keyword evidence="3" id="KW-1185">Reference proteome</keyword>
<name>A0AAV4C7G5_9GAST</name>
<gene>
    <name evidence="2" type="ORF">PoB_005499400</name>
</gene>
<dbReference type="EMBL" id="BLXT01006043">
    <property type="protein sequence ID" value="GFO28489.1"/>
    <property type="molecule type" value="Genomic_DNA"/>
</dbReference>